<feature type="transmembrane region" description="Helical" evidence="3">
    <location>
        <begin position="642"/>
        <end position="660"/>
    </location>
</feature>
<organism evidence="4 5">
    <name type="scientific">Candidatus Magasanikbacteria bacterium RIFOXYB1_FULL_40_15</name>
    <dbReference type="NCBI Taxonomy" id="1798697"/>
    <lineage>
        <taxon>Bacteria</taxon>
        <taxon>Candidatus Magasanikiibacteriota</taxon>
    </lineage>
</organism>
<sequence>MNKNRGSKIAKFLQKRTLLFYAFSVFLVLISLVWIFSGKPVFAVSQSANYILNGGQFNSLSGVSASANYGLETGGQPIAGKITGIAYDTRQGSSFSGRTAVAVISCGDGTCNGTETCSTCSADCGVCGGGGGEIPPEVFTNPFITQLNITDITTDQARVTFQTDQSTITYISYGAGFALDLTTPTEASFTIGHDFILSDLIPNTQYSLVAHMRAVAGQTASSVLYTFTTASIVKVVPNVSNLIAVPDDAGPQINLLWENPAMTDFAGIKLLRDYSSYPANPDDGVLLFDGSEQSFLDANIVFDQRYYYTIFVYDTSNNYSSGAIVSAIVLPEEEIIPPEEELPPEEIPPEEEPPEEEIPPGEEVPPEDEIIESELPELPAGVIPGVESVDKEIAVFSSIKQDVFAGEEEIVLVFAPNAPITEQITAAFVKELSNTFVALKEFSADPGVQKIARTIIAPVSLGASFFILIPSLASILLPLLRFLFLQPLLFLGLRKRKRYGVVYNSLNKLPIDLAVVRLIDNSAGKIVQTAVTDDKGRYGFYVVKPGIYKMEVAKNDLVFPSKLLSGLKEDGRMLDIYHGEDIFVDNENVNVVVNIPMDPIGAIKTPWRVILQKRVRLLQYLLSMSGIFSTAIVILITNVWYLWIFLALHIVMFFLFLKYVNPRKPKGWGVVYDADNRKPINKVIARLFSKEYNKLIDFRVTDRKGRYAFLVGPSDYYVAFERTGYQDYRTPDLNFKDKETGETFINKNVRLEKTGGENMDDDYSDKKLQANAKQNYQEQLQAYEKTLEEYKEIVDKISDKPIAPPPPPPKPPEIPPSILSWLLIFFAGVLLVGFVSLTPAKAAEESWSIFAGSDSLLSIPADNFDKPVEMITATIDSQSYILVYDEKTKNYEAVIKAPDQSGKYRLTTRIIYTDNTYEQSAKVVLVRPYGYVYTEKYQSWSWQKPWQIFFKEKTRVKGAQVALYVLNQKKEWVLWQADSYKQKNPQASGENGEYVFVVPPGKYFLTVKSEGLIRYESGEFKVSENSVVNSPVAMRALFPWRVLVVSLLIFAVVFYAGKKTFFNKDKV</sequence>
<keyword evidence="3" id="KW-0472">Membrane</keyword>
<reference evidence="4 5" key="1">
    <citation type="journal article" date="2016" name="Nat. Commun.">
        <title>Thousands of microbial genomes shed light on interconnected biogeochemical processes in an aquifer system.</title>
        <authorList>
            <person name="Anantharaman K."/>
            <person name="Brown C.T."/>
            <person name="Hug L.A."/>
            <person name="Sharon I."/>
            <person name="Castelle C.J."/>
            <person name="Probst A.J."/>
            <person name="Thomas B.C."/>
            <person name="Singh A."/>
            <person name="Wilkins M.J."/>
            <person name="Karaoz U."/>
            <person name="Brodie E.L."/>
            <person name="Williams K.H."/>
            <person name="Hubbard S.S."/>
            <person name="Banfield J.F."/>
        </authorList>
    </citation>
    <scope>NUCLEOTIDE SEQUENCE [LARGE SCALE GENOMIC DNA]</scope>
</reference>
<evidence type="ECO:0008006" key="6">
    <source>
        <dbReference type="Google" id="ProtNLM"/>
    </source>
</evidence>
<dbReference type="STRING" id="1798697.A2373_00810"/>
<dbReference type="InterPro" id="IPR008969">
    <property type="entry name" value="CarboxyPept-like_regulatory"/>
</dbReference>
<comment type="caution">
    <text evidence="4">The sequence shown here is derived from an EMBL/GenBank/DDBJ whole genome shotgun (WGS) entry which is preliminary data.</text>
</comment>
<dbReference type="Gene3D" id="2.60.40.10">
    <property type="entry name" value="Immunoglobulins"/>
    <property type="match status" value="2"/>
</dbReference>
<feature type="transmembrane region" description="Helical" evidence="3">
    <location>
        <begin position="818"/>
        <end position="837"/>
    </location>
</feature>
<gene>
    <name evidence="4" type="ORF">A2373_00810</name>
</gene>
<name>A0A1F6NH50_9BACT</name>
<dbReference type="InterPro" id="IPR013783">
    <property type="entry name" value="Ig-like_fold"/>
</dbReference>
<dbReference type="AlphaFoldDB" id="A0A1F6NH50"/>
<dbReference type="EMBL" id="MFQS01000022">
    <property type="protein sequence ID" value="OGH83073.1"/>
    <property type="molecule type" value="Genomic_DNA"/>
</dbReference>
<keyword evidence="3" id="KW-1133">Transmembrane helix</keyword>
<protein>
    <recommendedName>
        <fullName evidence="6">Fibronectin type-III domain-containing protein</fullName>
    </recommendedName>
</protein>
<dbReference type="SUPFAM" id="SSF49464">
    <property type="entry name" value="Carboxypeptidase regulatory domain-like"/>
    <property type="match status" value="1"/>
</dbReference>
<dbReference type="Proteomes" id="UP000176300">
    <property type="component" value="Unassembled WGS sequence"/>
</dbReference>
<evidence type="ECO:0000313" key="4">
    <source>
        <dbReference type="EMBL" id="OGH83073.1"/>
    </source>
</evidence>
<feature type="coiled-coil region" evidence="1">
    <location>
        <begin position="766"/>
        <end position="800"/>
    </location>
</feature>
<dbReference type="Gene3D" id="2.60.40.1120">
    <property type="entry name" value="Carboxypeptidase-like, regulatory domain"/>
    <property type="match status" value="1"/>
</dbReference>
<evidence type="ECO:0000313" key="5">
    <source>
        <dbReference type="Proteomes" id="UP000176300"/>
    </source>
</evidence>
<keyword evidence="3" id="KW-0812">Transmembrane</keyword>
<proteinExistence type="predicted"/>
<evidence type="ECO:0000256" key="2">
    <source>
        <dbReference type="SAM" id="MobiDB-lite"/>
    </source>
</evidence>
<feature type="transmembrane region" description="Helical" evidence="3">
    <location>
        <begin position="18"/>
        <end position="37"/>
    </location>
</feature>
<dbReference type="InterPro" id="IPR036116">
    <property type="entry name" value="FN3_sf"/>
</dbReference>
<accession>A0A1F6NH50</accession>
<feature type="transmembrane region" description="Helical" evidence="3">
    <location>
        <begin position="617"/>
        <end position="636"/>
    </location>
</feature>
<feature type="transmembrane region" description="Helical" evidence="3">
    <location>
        <begin position="465"/>
        <end position="491"/>
    </location>
</feature>
<evidence type="ECO:0000256" key="1">
    <source>
        <dbReference type="SAM" id="Coils"/>
    </source>
</evidence>
<feature type="transmembrane region" description="Helical" evidence="3">
    <location>
        <begin position="1038"/>
        <end position="1057"/>
    </location>
</feature>
<dbReference type="SUPFAM" id="SSF49478">
    <property type="entry name" value="Cna protein B-type domain"/>
    <property type="match status" value="1"/>
</dbReference>
<feature type="region of interest" description="Disordered" evidence="2">
    <location>
        <begin position="340"/>
        <end position="366"/>
    </location>
</feature>
<evidence type="ECO:0000256" key="3">
    <source>
        <dbReference type="SAM" id="Phobius"/>
    </source>
</evidence>
<keyword evidence="1" id="KW-0175">Coiled coil</keyword>
<dbReference type="SUPFAM" id="SSF49265">
    <property type="entry name" value="Fibronectin type III"/>
    <property type="match status" value="1"/>
</dbReference>